<proteinExistence type="predicted"/>
<dbReference type="Proteomes" id="UP000321026">
    <property type="component" value="Unassembled WGS sequence"/>
</dbReference>
<name>A0A5C7J581_9BACT</name>
<feature type="compositionally biased region" description="Polar residues" evidence="1">
    <location>
        <begin position="49"/>
        <end position="60"/>
    </location>
</feature>
<sequence length="78" mass="8638">MDETKTGNQPINGNDGNPSGEGQPTYSDNERQLYARAKKAEEKVKELEQQISSKGGNTPEPTKDASLDSAWKERMELI</sequence>
<gene>
    <name evidence="2" type="ORF">E6Q11_04370</name>
</gene>
<accession>A0A5C7J581</accession>
<evidence type="ECO:0000313" key="2">
    <source>
        <dbReference type="EMBL" id="TXG76607.1"/>
    </source>
</evidence>
<reference evidence="2 3" key="1">
    <citation type="submission" date="2018-09" db="EMBL/GenBank/DDBJ databases">
        <title>Metagenome Assembled Genomes from an Advanced Water Purification Facility.</title>
        <authorList>
            <person name="Stamps B.W."/>
            <person name="Spear J.R."/>
        </authorList>
    </citation>
    <scope>NUCLEOTIDE SEQUENCE [LARGE SCALE GENOMIC DNA]</scope>
    <source>
        <strain evidence="2">Bin_63_2</strain>
    </source>
</reference>
<feature type="compositionally biased region" description="Basic and acidic residues" evidence="1">
    <location>
        <begin position="28"/>
        <end position="48"/>
    </location>
</feature>
<evidence type="ECO:0000313" key="3">
    <source>
        <dbReference type="Proteomes" id="UP000321026"/>
    </source>
</evidence>
<protein>
    <submittedName>
        <fullName evidence="2">Uncharacterized protein</fullName>
    </submittedName>
</protein>
<dbReference type="EMBL" id="SSDS01000070">
    <property type="protein sequence ID" value="TXG76607.1"/>
    <property type="molecule type" value="Genomic_DNA"/>
</dbReference>
<comment type="caution">
    <text evidence="2">The sequence shown here is derived from an EMBL/GenBank/DDBJ whole genome shotgun (WGS) entry which is preliminary data.</text>
</comment>
<evidence type="ECO:0000256" key="1">
    <source>
        <dbReference type="SAM" id="MobiDB-lite"/>
    </source>
</evidence>
<feature type="region of interest" description="Disordered" evidence="1">
    <location>
        <begin position="1"/>
        <end position="78"/>
    </location>
</feature>
<organism evidence="2 3">
    <name type="scientific">Candidatus Dojkabacteria bacterium</name>
    <dbReference type="NCBI Taxonomy" id="2099670"/>
    <lineage>
        <taxon>Bacteria</taxon>
        <taxon>Candidatus Dojkabacteria</taxon>
    </lineage>
</organism>
<feature type="non-terminal residue" evidence="2">
    <location>
        <position position="78"/>
    </location>
</feature>
<dbReference type="AlphaFoldDB" id="A0A5C7J581"/>
<feature type="compositionally biased region" description="Polar residues" evidence="1">
    <location>
        <begin position="1"/>
        <end position="27"/>
    </location>
</feature>
<feature type="compositionally biased region" description="Basic and acidic residues" evidence="1">
    <location>
        <begin position="61"/>
        <end position="78"/>
    </location>
</feature>